<dbReference type="STRING" id="708126.BW727_100910"/>
<evidence type="ECO:0000256" key="6">
    <source>
        <dbReference type="HAMAP-Rule" id="MF_00073"/>
    </source>
</evidence>
<comment type="similarity">
    <text evidence="1 6">Belongs to the NusB family.</text>
</comment>
<comment type="function">
    <text evidence="6">Involved in transcription antitermination. Required for transcription of ribosomal RNA (rRNA) genes. Binds specifically to the boxA antiterminator sequence of the ribosomal RNA (rrn) operons.</text>
</comment>
<dbReference type="OrthoDB" id="9811381at2"/>
<keyword evidence="9" id="KW-1185">Reference proteome</keyword>
<dbReference type="AlphaFoldDB" id="A0A1S6IP22"/>
<protein>
    <recommendedName>
        <fullName evidence="6">Transcription antitermination protein NusB</fullName>
    </recommendedName>
    <alternativeName>
        <fullName evidence="6">Antitermination factor NusB</fullName>
    </alternativeName>
</protein>
<dbReference type="GO" id="GO:0005829">
    <property type="term" value="C:cytosol"/>
    <property type="evidence" value="ECO:0007669"/>
    <property type="project" value="TreeGrafter"/>
</dbReference>
<evidence type="ECO:0000256" key="4">
    <source>
        <dbReference type="ARBA" id="ARBA00023015"/>
    </source>
</evidence>
<keyword evidence="2 6" id="KW-0889">Transcription antitermination</keyword>
<organism evidence="8 9">
    <name type="scientific">Jeotgalibaca dankookensis</name>
    <dbReference type="NCBI Taxonomy" id="708126"/>
    <lineage>
        <taxon>Bacteria</taxon>
        <taxon>Bacillati</taxon>
        <taxon>Bacillota</taxon>
        <taxon>Bacilli</taxon>
        <taxon>Lactobacillales</taxon>
        <taxon>Carnobacteriaceae</taxon>
        <taxon>Jeotgalibaca</taxon>
    </lineage>
</organism>
<sequence>MSLSPLLNRHQIREKALQAIFQIRSNPELERDEAIKMALLSDLEDTDEQAALPNEPYLRNLVDGVLDNESAINEAFKPYLKKFKLERLAKADVIILQMATYEMVFANNEEVPQAVALNEAIELAKKYCEDSSRKFINGVLSNLMKEAKNLND</sequence>
<dbReference type="InterPro" id="IPR035926">
    <property type="entry name" value="NusB-like_sf"/>
</dbReference>
<evidence type="ECO:0000256" key="2">
    <source>
        <dbReference type="ARBA" id="ARBA00022814"/>
    </source>
</evidence>
<evidence type="ECO:0000256" key="3">
    <source>
        <dbReference type="ARBA" id="ARBA00022884"/>
    </source>
</evidence>
<dbReference type="SUPFAM" id="SSF48013">
    <property type="entry name" value="NusB-like"/>
    <property type="match status" value="1"/>
</dbReference>
<evidence type="ECO:0000259" key="7">
    <source>
        <dbReference type="Pfam" id="PF01029"/>
    </source>
</evidence>
<evidence type="ECO:0000256" key="1">
    <source>
        <dbReference type="ARBA" id="ARBA00005952"/>
    </source>
</evidence>
<dbReference type="InterPro" id="IPR011605">
    <property type="entry name" value="NusB_fam"/>
</dbReference>
<gene>
    <name evidence="6" type="primary">nusB</name>
    <name evidence="8" type="ORF">BW727_100910</name>
</gene>
<reference evidence="8 9" key="1">
    <citation type="journal article" date="2014" name="Int. J. Syst. Evol. Microbiol.">
        <title>Jeotgalibaca dankookensis gen. nov., sp. nov., a member of the family Carnobacteriaceae, isolated from seujeot (Korean traditional food).</title>
        <authorList>
            <person name="Lee D.G."/>
            <person name="Trujillo M.E."/>
            <person name="Kang H."/>
            <person name="Ahn T.Y."/>
        </authorList>
    </citation>
    <scope>NUCLEOTIDE SEQUENCE [LARGE SCALE GENOMIC DNA]</scope>
    <source>
        <strain evidence="8 9">EX-07</strain>
    </source>
</reference>
<dbReference type="Gene3D" id="1.10.940.10">
    <property type="entry name" value="NusB-like"/>
    <property type="match status" value="1"/>
</dbReference>
<keyword evidence="4 6" id="KW-0805">Transcription regulation</keyword>
<accession>A0A1S6IP22</accession>
<keyword evidence="5 6" id="KW-0804">Transcription</keyword>
<evidence type="ECO:0000256" key="5">
    <source>
        <dbReference type="ARBA" id="ARBA00023163"/>
    </source>
</evidence>
<dbReference type="GO" id="GO:0006353">
    <property type="term" value="P:DNA-templated transcription termination"/>
    <property type="evidence" value="ECO:0007669"/>
    <property type="project" value="UniProtKB-UniRule"/>
</dbReference>
<dbReference type="KEGG" id="jda:BW727_100910"/>
<evidence type="ECO:0000313" key="9">
    <source>
        <dbReference type="Proteomes" id="UP000188993"/>
    </source>
</evidence>
<dbReference type="GO" id="GO:0031564">
    <property type="term" value="P:transcription antitermination"/>
    <property type="evidence" value="ECO:0007669"/>
    <property type="project" value="UniProtKB-KW"/>
</dbReference>
<dbReference type="EMBL" id="CP019728">
    <property type="protein sequence ID" value="AQS53302.1"/>
    <property type="molecule type" value="Genomic_DNA"/>
</dbReference>
<evidence type="ECO:0000313" key="8">
    <source>
        <dbReference type="EMBL" id="AQS53302.1"/>
    </source>
</evidence>
<dbReference type="Pfam" id="PF01029">
    <property type="entry name" value="NusB"/>
    <property type="match status" value="1"/>
</dbReference>
<dbReference type="PANTHER" id="PTHR11078:SF3">
    <property type="entry name" value="ANTITERMINATION NUSB DOMAIN-CONTAINING PROTEIN"/>
    <property type="match status" value="1"/>
</dbReference>
<feature type="domain" description="NusB/RsmB/TIM44" evidence="7">
    <location>
        <begin position="10"/>
        <end position="145"/>
    </location>
</feature>
<dbReference type="GO" id="GO:0003723">
    <property type="term" value="F:RNA binding"/>
    <property type="evidence" value="ECO:0007669"/>
    <property type="project" value="UniProtKB-UniRule"/>
</dbReference>
<dbReference type="NCBIfam" id="NF001223">
    <property type="entry name" value="PRK00202.1-1"/>
    <property type="match status" value="1"/>
</dbReference>
<name>A0A1S6IP22_9LACT</name>
<keyword evidence="3 6" id="KW-0694">RNA-binding</keyword>
<dbReference type="NCBIfam" id="TIGR01951">
    <property type="entry name" value="nusB"/>
    <property type="match status" value="1"/>
</dbReference>
<dbReference type="Proteomes" id="UP000188993">
    <property type="component" value="Chromosome"/>
</dbReference>
<dbReference type="PANTHER" id="PTHR11078">
    <property type="entry name" value="N UTILIZATION SUBSTANCE PROTEIN B-RELATED"/>
    <property type="match status" value="1"/>
</dbReference>
<dbReference type="InterPro" id="IPR006027">
    <property type="entry name" value="NusB_RsmB_TIM44"/>
</dbReference>
<dbReference type="HAMAP" id="MF_00073">
    <property type="entry name" value="NusB"/>
    <property type="match status" value="1"/>
</dbReference>
<proteinExistence type="inferred from homology"/>
<dbReference type="RefSeq" id="WP_062471778.1">
    <property type="nucleotide sequence ID" value="NZ_BBYN01000033.1"/>
</dbReference>